<sequence length="158" mass="17351">MSTKNQYTPSSSTSGGNPVDPRILSFFTTFYAASDNPKSIEEWTNEYFKDNAQLTMGTKKAQGSDEILALRKANWAGPVKTRNHIIHQIYPFGTGPKDGLDVFLNGIVEYGLHNGKTVTLEWSAKAVFVEDSKAAHGIKFSFYHVYLDSAPLTAAAQG</sequence>
<dbReference type="OrthoDB" id="3468019at2759"/>
<dbReference type="PANTHER" id="PTHR39401">
    <property type="entry name" value="SNOAL-LIKE DOMAIN-CONTAINING PROTEIN"/>
    <property type="match status" value="1"/>
</dbReference>
<comment type="caution">
    <text evidence="1">The sequence shown here is derived from an EMBL/GenBank/DDBJ whole genome shotgun (WGS) entry which is preliminary data.</text>
</comment>
<name>A0A438NBS2_EXOME</name>
<dbReference type="AlphaFoldDB" id="A0A438NBS2"/>
<evidence type="ECO:0008006" key="3">
    <source>
        <dbReference type="Google" id="ProtNLM"/>
    </source>
</evidence>
<dbReference type="Proteomes" id="UP000288859">
    <property type="component" value="Unassembled WGS sequence"/>
</dbReference>
<evidence type="ECO:0000313" key="2">
    <source>
        <dbReference type="Proteomes" id="UP000288859"/>
    </source>
</evidence>
<reference evidence="1 2" key="1">
    <citation type="submission" date="2017-03" db="EMBL/GenBank/DDBJ databases">
        <title>Genomes of endolithic fungi from Antarctica.</title>
        <authorList>
            <person name="Coleine C."/>
            <person name="Masonjones S."/>
            <person name="Stajich J.E."/>
        </authorList>
    </citation>
    <scope>NUCLEOTIDE SEQUENCE [LARGE SCALE GENOMIC DNA]</scope>
    <source>
        <strain evidence="1 2">CCFEE 6314</strain>
    </source>
</reference>
<dbReference type="VEuPathDB" id="FungiDB:PV10_08112"/>
<accession>A0A438NBS2</accession>
<gene>
    <name evidence="1" type="ORF">B0A52_02351</name>
</gene>
<proteinExistence type="predicted"/>
<organism evidence="1 2">
    <name type="scientific">Exophiala mesophila</name>
    <name type="common">Black yeast-like fungus</name>
    <dbReference type="NCBI Taxonomy" id="212818"/>
    <lineage>
        <taxon>Eukaryota</taxon>
        <taxon>Fungi</taxon>
        <taxon>Dikarya</taxon>
        <taxon>Ascomycota</taxon>
        <taxon>Pezizomycotina</taxon>
        <taxon>Eurotiomycetes</taxon>
        <taxon>Chaetothyriomycetidae</taxon>
        <taxon>Chaetothyriales</taxon>
        <taxon>Herpotrichiellaceae</taxon>
        <taxon>Exophiala</taxon>
    </lineage>
</organism>
<dbReference type="EMBL" id="NAJM01000009">
    <property type="protein sequence ID" value="RVX73223.1"/>
    <property type="molecule type" value="Genomic_DNA"/>
</dbReference>
<dbReference type="PANTHER" id="PTHR39401:SF1">
    <property type="entry name" value="SNOAL-LIKE DOMAIN-CONTAINING PROTEIN"/>
    <property type="match status" value="1"/>
</dbReference>
<protein>
    <recommendedName>
        <fullName evidence="3">SnoaL-like domain-containing protein</fullName>
    </recommendedName>
</protein>
<evidence type="ECO:0000313" key="1">
    <source>
        <dbReference type="EMBL" id="RVX73223.1"/>
    </source>
</evidence>